<comment type="subcellular location">
    <subcellularLocation>
        <location evidence="1">Membrane</location>
        <topology evidence="1">Multi-pass membrane protein</topology>
    </subcellularLocation>
</comment>
<dbReference type="InterPro" id="IPR028082">
    <property type="entry name" value="Peripla_BP_I"/>
</dbReference>
<evidence type="ECO:0000256" key="4">
    <source>
        <dbReference type="ARBA" id="ARBA00023136"/>
    </source>
</evidence>
<proteinExistence type="predicted"/>
<evidence type="ECO:0000256" key="5">
    <source>
        <dbReference type="ARBA" id="ARBA00023170"/>
    </source>
</evidence>
<feature type="transmembrane region" description="Helical" evidence="7">
    <location>
        <begin position="6"/>
        <end position="24"/>
    </location>
</feature>
<evidence type="ECO:0000256" key="3">
    <source>
        <dbReference type="ARBA" id="ARBA00022989"/>
    </source>
</evidence>
<keyword evidence="6" id="KW-0325">Glycoprotein</keyword>
<evidence type="ECO:0000256" key="2">
    <source>
        <dbReference type="ARBA" id="ARBA00022692"/>
    </source>
</evidence>
<evidence type="ECO:0000313" key="10">
    <source>
        <dbReference type="Proteomes" id="UP001151760"/>
    </source>
</evidence>
<dbReference type="PRINTS" id="PR00248">
    <property type="entry name" value="GPCRMGR"/>
</dbReference>
<evidence type="ECO:0000256" key="7">
    <source>
        <dbReference type="SAM" id="Phobius"/>
    </source>
</evidence>
<dbReference type="Gene3D" id="3.40.50.2300">
    <property type="match status" value="1"/>
</dbReference>
<gene>
    <name evidence="9" type="ORF">Tco_0909996</name>
</gene>
<keyword evidence="5" id="KW-0675">Receptor</keyword>
<accession>A0ABQ5CRL0</accession>
<dbReference type="InterPro" id="IPR015683">
    <property type="entry name" value="Ionotropic_Glu_rcpt"/>
</dbReference>
<feature type="domain" description="Receptor ligand binding region" evidence="8">
    <location>
        <begin position="92"/>
        <end position="214"/>
    </location>
</feature>
<evidence type="ECO:0000256" key="6">
    <source>
        <dbReference type="ARBA" id="ARBA00023180"/>
    </source>
</evidence>
<evidence type="ECO:0000256" key="1">
    <source>
        <dbReference type="ARBA" id="ARBA00004141"/>
    </source>
</evidence>
<comment type="caution">
    <text evidence="9">The sequence shown here is derived from an EMBL/GenBank/DDBJ whole genome shotgun (WGS) entry which is preliminary data.</text>
</comment>
<name>A0ABQ5CRL0_9ASTR</name>
<reference evidence="9" key="2">
    <citation type="submission" date="2022-01" db="EMBL/GenBank/DDBJ databases">
        <authorList>
            <person name="Yamashiro T."/>
            <person name="Shiraishi A."/>
            <person name="Satake H."/>
            <person name="Nakayama K."/>
        </authorList>
    </citation>
    <scope>NUCLEOTIDE SEQUENCE</scope>
</reference>
<dbReference type="InterPro" id="IPR000337">
    <property type="entry name" value="GPCR_3"/>
</dbReference>
<reference evidence="9" key="1">
    <citation type="journal article" date="2022" name="Int. J. Mol. Sci.">
        <title>Draft Genome of Tanacetum Coccineum: Genomic Comparison of Closely Related Tanacetum-Family Plants.</title>
        <authorList>
            <person name="Yamashiro T."/>
            <person name="Shiraishi A."/>
            <person name="Nakayama K."/>
            <person name="Satake H."/>
        </authorList>
    </citation>
    <scope>NUCLEOTIDE SEQUENCE</scope>
</reference>
<dbReference type="InterPro" id="IPR001828">
    <property type="entry name" value="ANF_lig-bd_rcpt"/>
</dbReference>
<organism evidence="9 10">
    <name type="scientific">Tanacetum coccineum</name>
    <dbReference type="NCBI Taxonomy" id="301880"/>
    <lineage>
        <taxon>Eukaryota</taxon>
        <taxon>Viridiplantae</taxon>
        <taxon>Streptophyta</taxon>
        <taxon>Embryophyta</taxon>
        <taxon>Tracheophyta</taxon>
        <taxon>Spermatophyta</taxon>
        <taxon>Magnoliopsida</taxon>
        <taxon>eudicotyledons</taxon>
        <taxon>Gunneridae</taxon>
        <taxon>Pentapetalae</taxon>
        <taxon>asterids</taxon>
        <taxon>campanulids</taxon>
        <taxon>Asterales</taxon>
        <taxon>Asteraceae</taxon>
        <taxon>Asteroideae</taxon>
        <taxon>Anthemideae</taxon>
        <taxon>Anthemidinae</taxon>
        <taxon>Tanacetum</taxon>
    </lineage>
</organism>
<dbReference type="PANTHER" id="PTHR34836">
    <property type="entry name" value="OS06G0188250 PROTEIN"/>
    <property type="match status" value="1"/>
</dbReference>
<protein>
    <submittedName>
        <fullName evidence="9">Glutamate receptor 2.7-like protein</fullName>
    </submittedName>
</protein>
<evidence type="ECO:0000313" key="9">
    <source>
        <dbReference type="EMBL" id="GJT29721.1"/>
    </source>
</evidence>
<keyword evidence="2 7" id="KW-0812">Transmembrane</keyword>
<dbReference type="SUPFAM" id="SSF53822">
    <property type="entry name" value="Periplasmic binding protein-like I"/>
    <property type="match status" value="1"/>
</dbReference>
<keyword evidence="4 7" id="KW-0472">Membrane</keyword>
<evidence type="ECO:0000259" key="8">
    <source>
        <dbReference type="Pfam" id="PF01094"/>
    </source>
</evidence>
<dbReference type="EMBL" id="BQNB010014566">
    <property type="protein sequence ID" value="GJT29721.1"/>
    <property type="molecule type" value="Genomic_DNA"/>
</dbReference>
<sequence>MQNLVGKYLVIVLFVMMTTMINGIREVGIGVILDMDSNVGELQGSILMALEEFYGEPDQRNDESVVSTNYHYQRSLLVQHMTSPVRYPSTSIATDLITNTRVMAILGPQQSSQANFVLDIANRYKVPILSPVTSPSLSPKQNPYFIRIAQTSSTQAQPIAALVKLFGWREIALVYEDTDFGRGPISYMFDAMVTVGTQVKCQTLLSPSSTDDEIL</sequence>
<keyword evidence="3 7" id="KW-1133">Transmembrane helix</keyword>
<dbReference type="Pfam" id="PF01094">
    <property type="entry name" value="ANF_receptor"/>
    <property type="match status" value="1"/>
</dbReference>
<feature type="non-terminal residue" evidence="9">
    <location>
        <position position="215"/>
    </location>
</feature>
<dbReference type="PANTHER" id="PTHR34836:SF1">
    <property type="entry name" value="OS09G0428600 PROTEIN"/>
    <property type="match status" value="1"/>
</dbReference>
<keyword evidence="10" id="KW-1185">Reference proteome</keyword>
<dbReference type="Proteomes" id="UP001151760">
    <property type="component" value="Unassembled WGS sequence"/>
</dbReference>